<keyword evidence="2" id="KW-1185">Reference proteome</keyword>
<evidence type="ECO:0000313" key="2">
    <source>
        <dbReference type="Proteomes" id="UP001497535"/>
    </source>
</evidence>
<sequence length="444" mass="51493">MFFINFNNFYFSVNIFIGLFGLVDIQLMNSKMATALYKVVYVTVPSTEVGKNIAKEIIQKRLAACVNIVPHLTSIYEWKGKIEEENESLLIIKTEADRLTQLEEIVNKIHPYDVPEFIVLPIEKGISVCRLTFIKLRSFLPAALLSIPLTLTLFWITGLSDYFFEINFDDFKWPPFVDVQKQVSLELLGYSTETPPINILTQFQFLHRPTCKNNRLTRKRSILVIVKSAPERIENRESIRSTFGSSLENDNLTGGFRFRIIFVFGKPVDSFIYSIKFAHNYCNGGTVPFVLLLDDDYLLLPWNLAAEVEKHVAHERLYMGWRYDTSPFRLRWRKFRVSISEYPFNAYPPYITAGAVLLSGQTINEFYIAIQHTAIFIFDDIYTGILSYLLAIQPQHSPNFSPFPHVDSTDWWKTLIAEHGYSPTLLNSTYNELLKIRKEERLKN</sequence>
<dbReference type="EMBL" id="CAVMJV010000036">
    <property type="protein sequence ID" value="CAK5078781.1"/>
    <property type="molecule type" value="Genomic_DNA"/>
</dbReference>
<dbReference type="Proteomes" id="UP001497535">
    <property type="component" value="Unassembled WGS sequence"/>
</dbReference>
<reference evidence="1" key="1">
    <citation type="submission" date="2023-11" db="EMBL/GenBank/DDBJ databases">
        <authorList>
            <person name="Poullet M."/>
        </authorList>
    </citation>
    <scope>NUCLEOTIDE SEQUENCE</scope>
    <source>
        <strain evidence="1">E1834</strain>
    </source>
</reference>
<organism evidence="1 2">
    <name type="scientific">Meloidogyne enterolobii</name>
    <name type="common">Root-knot nematode worm</name>
    <name type="synonym">Meloidogyne mayaguensis</name>
    <dbReference type="NCBI Taxonomy" id="390850"/>
    <lineage>
        <taxon>Eukaryota</taxon>
        <taxon>Metazoa</taxon>
        <taxon>Ecdysozoa</taxon>
        <taxon>Nematoda</taxon>
        <taxon>Chromadorea</taxon>
        <taxon>Rhabditida</taxon>
        <taxon>Tylenchina</taxon>
        <taxon>Tylenchomorpha</taxon>
        <taxon>Tylenchoidea</taxon>
        <taxon>Meloidogynidae</taxon>
        <taxon>Meloidogyninae</taxon>
        <taxon>Meloidogyne</taxon>
    </lineage>
</organism>
<accession>A0ACB0ZKI6</accession>
<comment type="caution">
    <text evidence="1">The sequence shown here is derived from an EMBL/GenBank/DDBJ whole genome shotgun (WGS) entry which is preliminary data.</text>
</comment>
<gene>
    <name evidence="1" type="ORF">MENTE1834_LOCUS25852</name>
</gene>
<proteinExistence type="predicted"/>
<name>A0ACB0ZKI6_MELEN</name>
<protein>
    <submittedName>
        <fullName evidence="1">Uncharacterized protein</fullName>
    </submittedName>
</protein>
<evidence type="ECO:0000313" key="1">
    <source>
        <dbReference type="EMBL" id="CAK5078781.1"/>
    </source>
</evidence>